<dbReference type="NCBIfam" id="TIGR00696">
    <property type="entry name" value="wecG_tagA_cpsF"/>
    <property type="match status" value="1"/>
</dbReference>
<dbReference type="Proteomes" id="UP000182932">
    <property type="component" value="Unassembled WGS sequence"/>
</dbReference>
<evidence type="ECO:0000256" key="1">
    <source>
        <dbReference type="ARBA" id="ARBA00022676"/>
    </source>
</evidence>
<evidence type="ECO:0000313" key="4">
    <source>
        <dbReference type="Proteomes" id="UP000182932"/>
    </source>
</evidence>
<dbReference type="AlphaFoldDB" id="A0A975W981"/>
<dbReference type="Pfam" id="PF03808">
    <property type="entry name" value="Glyco_tran_WecG"/>
    <property type="match status" value="1"/>
</dbReference>
<dbReference type="InterPro" id="IPR004629">
    <property type="entry name" value="WecG_TagA_CpsF"/>
</dbReference>
<sequence>MSDHAEDNVYFEVGNYRLAINMPRRAGLMAEVAARLARGEGFALATVNLDHLVKLRQSAEFREAYRAQDLVVADGNPLVWLSRLAGDPVELVPGADMVVPLAGLAARQGVPVALLGSTEAALAGAAEALSARVPGVKVAARIAPPMGFDPAGPGGDAVLREVEASGARLVFLALGAPKQEILAARGRVITPGLGFASIGAGLDFLAGAQQRAPRIMRRLALEWLWRMLSNPRRLVARYAQCAAILPAHAVRALRQRHTGVRERTP</sequence>
<dbReference type="PANTHER" id="PTHR34136">
    <property type="match status" value="1"/>
</dbReference>
<dbReference type="EMBL" id="FNYY01000004">
    <property type="protein sequence ID" value="SEJ27711.1"/>
    <property type="molecule type" value="Genomic_DNA"/>
</dbReference>
<dbReference type="PANTHER" id="PTHR34136:SF1">
    <property type="entry name" value="UDP-N-ACETYL-D-MANNOSAMINURONIC ACID TRANSFERASE"/>
    <property type="match status" value="1"/>
</dbReference>
<evidence type="ECO:0000313" key="3">
    <source>
        <dbReference type="EMBL" id="SEJ27711.1"/>
    </source>
</evidence>
<name>A0A975W981_9RHOB</name>
<evidence type="ECO:0000256" key="2">
    <source>
        <dbReference type="ARBA" id="ARBA00022679"/>
    </source>
</evidence>
<gene>
    <name evidence="3" type="ORF">SAMN04487940_104261</name>
</gene>
<dbReference type="CDD" id="cd06533">
    <property type="entry name" value="Glyco_transf_WecG_TagA"/>
    <property type="match status" value="1"/>
</dbReference>
<protein>
    <submittedName>
        <fullName evidence="3">Polymer biosynthesis protein, WecB/TagA/CpsF family</fullName>
    </submittedName>
</protein>
<keyword evidence="1" id="KW-0328">Glycosyltransferase</keyword>
<accession>A0A975W981</accession>
<reference evidence="3 4" key="1">
    <citation type="submission" date="2016-10" db="EMBL/GenBank/DDBJ databases">
        <authorList>
            <person name="Varghese N."/>
            <person name="Submissions S."/>
        </authorList>
    </citation>
    <scope>NUCLEOTIDE SEQUENCE [LARGE SCALE GENOMIC DNA]</scope>
    <source>
        <strain evidence="3 4">FF3</strain>
    </source>
</reference>
<proteinExistence type="predicted"/>
<comment type="caution">
    <text evidence="3">The sequence shown here is derived from an EMBL/GenBank/DDBJ whole genome shotgun (WGS) entry which is preliminary data.</text>
</comment>
<keyword evidence="2" id="KW-0808">Transferase</keyword>
<keyword evidence="4" id="KW-1185">Reference proteome</keyword>
<dbReference type="GO" id="GO:0016758">
    <property type="term" value="F:hexosyltransferase activity"/>
    <property type="evidence" value="ECO:0007669"/>
    <property type="project" value="TreeGrafter"/>
</dbReference>
<organism evidence="3 4">
    <name type="scientific">Marinovum algicola</name>
    <dbReference type="NCBI Taxonomy" id="42444"/>
    <lineage>
        <taxon>Bacteria</taxon>
        <taxon>Pseudomonadati</taxon>
        <taxon>Pseudomonadota</taxon>
        <taxon>Alphaproteobacteria</taxon>
        <taxon>Rhodobacterales</taxon>
        <taxon>Roseobacteraceae</taxon>
        <taxon>Marinovum</taxon>
    </lineage>
</organism>